<proteinExistence type="predicted"/>
<evidence type="ECO:0000256" key="1">
    <source>
        <dbReference type="SAM" id="SignalP"/>
    </source>
</evidence>
<dbReference type="PROSITE" id="PS51257">
    <property type="entry name" value="PROKAR_LIPOPROTEIN"/>
    <property type="match status" value="1"/>
</dbReference>
<keyword evidence="3" id="KW-1185">Reference proteome</keyword>
<feature type="chain" id="PRO_5038792475" evidence="1">
    <location>
        <begin position="21"/>
        <end position="186"/>
    </location>
</feature>
<comment type="caution">
    <text evidence="2">The sequence shown here is derived from an EMBL/GenBank/DDBJ whole genome shotgun (WGS) entry which is preliminary data.</text>
</comment>
<gene>
    <name evidence="2" type="ORF">BKP35_12525</name>
</gene>
<evidence type="ECO:0000313" key="3">
    <source>
        <dbReference type="Proteomes" id="UP000180098"/>
    </source>
</evidence>
<feature type="signal peptide" evidence="1">
    <location>
        <begin position="1"/>
        <end position="20"/>
    </location>
</feature>
<dbReference type="Proteomes" id="UP000180098">
    <property type="component" value="Unassembled WGS sequence"/>
</dbReference>
<dbReference type="OrthoDB" id="2860849at2"/>
<accession>A0A1S2LF96</accession>
<organism evidence="2 3">
    <name type="scientific">Anaerobacillus arseniciselenatis</name>
    <dbReference type="NCBI Taxonomy" id="85682"/>
    <lineage>
        <taxon>Bacteria</taxon>
        <taxon>Bacillati</taxon>
        <taxon>Bacillota</taxon>
        <taxon>Bacilli</taxon>
        <taxon>Bacillales</taxon>
        <taxon>Bacillaceae</taxon>
        <taxon>Anaerobacillus</taxon>
    </lineage>
</organism>
<dbReference type="RefSeq" id="WP_071313699.1">
    <property type="nucleotide sequence ID" value="NZ_MLQQ01000035.1"/>
</dbReference>
<keyword evidence="1" id="KW-0732">Signal</keyword>
<evidence type="ECO:0000313" key="2">
    <source>
        <dbReference type="EMBL" id="OIJ10910.1"/>
    </source>
</evidence>
<protein>
    <submittedName>
        <fullName evidence="2">Uncharacterized protein</fullName>
    </submittedName>
</protein>
<sequence>MKGIIAIIFGLVALSMGCQGANYQGQMDTPIEYFDFTNQGVTEYEYEQLISFLKEAEIMMRKPIHDAYVNEKGFKVFPEQFTTKNDLFEYYQTYLSNELADTLTRKITDISKSDNHSFLAVSEDDIDWYSIFDADPKTIKVVLHTTVQSVVEMDLREDVNTRLQYTIMKTRLGENPKIVQKTVLYN</sequence>
<name>A0A1S2LF96_9BACI</name>
<dbReference type="EMBL" id="MLQQ01000035">
    <property type="protein sequence ID" value="OIJ10910.1"/>
    <property type="molecule type" value="Genomic_DNA"/>
</dbReference>
<dbReference type="AlphaFoldDB" id="A0A1S2LF96"/>
<reference evidence="2 3" key="1">
    <citation type="submission" date="2016-10" db="EMBL/GenBank/DDBJ databases">
        <title>Draft genome sequences of four alkaliphilic bacteria belonging to the Anaerobacillus genus.</title>
        <authorList>
            <person name="Bassil N.M."/>
            <person name="Lloyd J.R."/>
        </authorList>
    </citation>
    <scope>NUCLEOTIDE SEQUENCE [LARGE SCALE GENOMIC DNA]</scope>
    <source>
        <strain evidence="2 3">DSM 15340</strain>
    </source>
</reference>